<dbReference type="AlphaFoldDB" id="A0A3N5B4J0"/>
<dbReference type="RefSeq" id="WP_124222394.1">
    <property type="nucleotide sequence ID" value="NZ_RKRF01000010.1"/>
</dbReference>
<sequence length="295" mass="33581">MNLTKMYSTIDTHVDGEAFRIVTHSPIGLTSTNIVENQNKLNQSFTQVKEILLNEPRGHRGMNGCLTLPSNHSDFGLLFFTHNGSATFKIGALIATTVSLIETGNLEVKPNGKYKIETYLGVYQLEVEFNRGTVLRVLIENKDTEKLVQDNWVVIDGGRRYRIFSLPEEIPAIEMDYLTTLKRWGKDKVNELNLNHEKYDGIILVENKNLDEYRTMTFENDGHILRSPGIDSTMALLIQKDLLNITNYNIFGNSISAKKQHNSLEIELKNKVFITSVSEFVLDEDDPLRNGFIIK</sequence>
<dbReference type="Gene3D" id="3.10.310.10">
    <property type="entry name" value="Diaminopimelate Epimerase, Chain A, domain 1"/>
    <property type="match status" value="2"/>
</dbReference>
<accession>A0A3N5B4J0</accession>
<dbReference type="OrthoDB" id="181267at2"/>
<comment type="similarity">
    <text evidence="1">Belongs to the proline racemase family.</text>
</comment>
<dbReference type="InterPro" id="IPR008794">
    <property type="entry name" value="Pro_racemase_fam"/>
</dbReference>
<comment type="caution">
    <text evidence="2">The sequence shown here is derived from an EMBL/GenBank/DDBJ whole genome shotgun (WGS) entry which is preliminary data.</text>
</comment>
<evidence type="ECO:0000256" key="1">
    <source>
        <dbReference type="ARBA" id="ARBA00007529"/>
    </source>
</evidence>
<dbReference type="PANTHER" id="PTHR33442">
    <property type="entry name" value="TRANS-3-HYDROXY-L-PROLINE DEHYDRATASE"/>
    <property type="match status" value="1"/>
</dbReference>
<dbReference type="PANTHER" id="PTHR33442:SF1">
    <property type="entry name" value="TRANS-3-HYDROXY-L-PROLINE DEHYDRATASE"/>
    <property type="match status" value="1"/>
</dbReference>
<dbReference type="Pfam" id="PF05544">
    <property type="entry name" value="Pro_racemase"/>
    <property type="match status" value="1"/>
</dbReference>
<name>A0A3N5B4J0_9BACI</name>
<protein>
    <submittedName>
        <fullName evidence="2">Proline racemase</fullName>
    </submittedName>
</protein>
<proteinExistence type="inferred from homology"/>
<dbReference type="SUPFAM" id="SSF54506">
    <property type="entry name" value="Diaminopimelate epimerase-like"/>
    <property type="match status" value="1"/>
</dbReference>
<keyword evidence="3" id="KW-1185">Reference proteome</keyword>
<dbReference type="Proteomes" id="UP000276443">
    <property type="component" value="Unassembled WGS sequence"/>
</dbReference>
<organism evidence="2 3">
    <name type="scientific">Aquisalibacillus elongatus</name>
    <dbReference type="NCBI Taxonomy" id="485577"/>
    <lineage>
        <taxon>Bacteria</taxon>
        <taxon>Bacillati</taxon>
        <taxon>Bacillota</taxon>
        <taxon>Bacilli</taxon>
        <taxon>Bacillales</taxon>
        <taxon>Bacillaceae</taxon>
        <taxon>Aquisalibacillus</taxon>
    </lineage>
</organism>
<gene>
    <name evidence="2" type="ORF">EDC24_2177</name>
</gene>
<evidence type="ECO:0000313" key="2">
    <source>
        <dbReference type="EMBL" id="RPF52187.1"/>
    </source>
</evidence>
<evidence type="ECO:0000313" key="3">
    <source>
        <dbReference type="Proteomes" id="UP000276443"/>
    </source>
</evidence>
<reference evidence="2 3" key="1">
    <citation type="submission" date="2018-11" db="EMBL/GenBank/DDBJ databases">
        <title>Genomic Encyclopedia of Type Strains, Phase IV (KMG-IV): sequencing the most valuable type-strain genomes for metagenomic binning, comparative biology and taxonomic classification.</title>
        <authorList>
            <person name="Goeker M."/>
        </authorList>
    </citation>
    <scope>NUCLEOTIDE SEQUENCE [LARGE SCALE GENOMIC DNA]</scope>
    <source>
        <strain evidence="2 3">DSM 18090</strain>
    </source>
</reference>
<dbReference type="EMBL" id="RKRF01000010">
    <property type="protein sequence ID" value="RPF52187.1"/>
    <property type="molecule type" value="Genomic_DNA"/>
</dbReference>
<dbReference type="GO" id="GO:0047580">
    <property type="term" value="F:4-hydroxyproline epimerase activity"/>
    <property type="evidence" value="ECO:0007669"/>
    <property type="project" value="TreeGrafter"/>
</dbReference>